<dbReference type="STRING" id="930990.A0A067MM53"/>
<dbReference type="InParanoid" id="A0A067MM53"/>
<keyword evidence="1" id="KW-1133">Transmembrane helix</keyword>
<protein>
    <submittedName>
        <fullName evidence="2">Uncharacterized protein</fullName>
    </submittedName>
</protein>
<dbReference type="HOGENOM" id="CLU_031388_0_0_1"/>
<evidence type="ECO:0000313" key="3">
    <source>
        <dbReference type="Proteomes" id="UP000027195"/>
    </source>
</evidence>
<feature type="transmembrane region" description="Helical" evidence="1">
    <location>
        <begin position="12"/>
        <end position="42"/>
    </location>
</feature>
<dbReference type="OrthoDB" id="3230070at2759"/>
<reference evidence="3" key="1">
    <citation type="journal article" date="2014" name="Proc. Natl. Acad. Sci. U.S.A.">
        <title>Extensive sampling of basidiomycete genomes demonstrates inadequacy of the white-rot/brown-rot paradigm for wood decay fungi.</title>
        <authorList>
            <person name="Riley R."/>
            <person name="Salamov A.A."/>
            <person name="Brown D.W."/>
            <person name="Nagy L.G."/>
            <person name="Floudas D."/>
            <person name="Held B.W."/>
            <person name="Levasseur A."/>
            <person name="Lombard V."/>
            <person name="Morin E."/>
            <person name="Otillar R."/>
            <person name="Lindquist E.A."/>
            <person name="Sun H."/>
            <person name="LaButti K.M."/>
            <person name="Schmutz J."/>
            <person name="Jabbour D."/>
            <person name="Luo H."/>
            <person name="Baker S.E."/>
            <person name="Pisabarro A.G."/>
            <person name="Walton J.D."/>
            <person name="Blanchette R.A."/>
            <person name="Henrissat B."/>
            <person name="Martin F."/>
            <person name="Cullen D."/>
            <person name="Hibbett D.S."/>
            <person name="Grigoriev I.V."/>
        </authorList>
    </citation>
    <scope>NUCLEOTIDE SEQUENCE [LARGE SCALE GENOMIC DNA]</scope>
    <source>
        <strain evidence="3">FD-172 SS1</strain>
    </source>
</reference>
<keyword evidence="3" id="KW-1185">Reference proteome</keyword>
<proteinExistence type="predicted"/>
<dbReference type="Proteomes" id="UP000027195">
    <property type="component" value="Unassembled WGS sequence"/>
</dbReference>
<organism evidence="2 3">
    <name type="scientific">Botryobasidium botryosum (strain FD-172 SS1)</name>
    <dbReference type="NCBI Taxonomy" id="930990"/>
    <lineage>
        <taxon>Eukaryota</taxon>
        <taxon>Fungi</taxon>
        <taxon>Dikarya</taxon>
        <taxon>Basidiomycota</taxon>
        <taxon>Agaricomycotina</taxon>
        <taxon>Agaricomycetes</taxon>
        <taxon>Cantharellales</taxon>
        <taxon>Botryobasidiaceae</taxon>
        <taxon>Botryobasidium</taxon>
    </lineage>
</organism>
<evidence type="ECO:0000313" key="2">
    <source>
        <dbReference type="EMBL" id="KDQ12671.1"/>
    </source>
</evidence>
<sequence>MRYPDKPAPGLIPLFAGLIPEALLVFPFLFRTFHLVSVYIYIAREDSVSSRYKALFPHPWWSHLGSHKSPRRSPSTLLFPCPPCALRRWPLASVSIPDTQSFAEDIELHIPQDHIFCTFGLIRNAEDTIYPTFIPLQRPAAQTAALACLASGHTFVGSYYKSWNIPDMEYSCPCGVDVQDIPHVFLELPWLPCNSALQTPPSRRRRNLSTSILFTDKLDSLLKWLKATNAFTKCFSLVTIGTPPPQGHGSLPSPPVLSVVD</sequence>
<keyword evidence="1" id="KW-0812">Transmembrane</keyword>
<name>A0A067MM53_BOTB1</name>
<gene>
    <name evidence="2" type="ORF">BOTBODRAFT_176343</name>
</gene>
<dbReference type="EMBL" id="KL198049">
    <property type="protein sequence ID" value="KDQ12671.1"/>
    <property type="molecule type" value="Genomic_DNA"/>
</dbReference>
<evidence type="ECO:0000256" key="1">
    <source>
        <dbReference type="SAM" id="Phobius"/>
    </source>
</evidence>
<keyword evidence="1" id="KW-0472">Membrane</keyword>
<dbReference type="AlphaFoldDB" id="A0A067MM53"/>
<accession>A0A067MM53</accession>